<accession>A0A286E878</accession>
<evidence type="ECO:0000313" key="2">
    <source>
        <dbReference type="Proteomes" id="UP000219669"/>
    </source>
</evidence>
<dbReference type="Proteomes" id="UP000219669">
    <property type="component" value="Unassembled WGS sequence"/>
</dbReference>
<dbReference type="NCBIfam" id="NF046006">
    <property type="entry name" value="MAG6450_fam"/>
    <property type="match status" value="1"/>
</dbReference>
<gene>
    <name evidence="1" type="ORF">SAMN02746062_00810</name>
</gene>
<proteinExistence type="predicted"/>
<evidence type="ECO:0000313" key="1">
    <source>
        <dbReference type="EMBL" id="SOD67128.1"/>
    </source>
</evidence>
<sequence>MGQLDSRTAPQKGVCLDRREIKFKIRLADKMQNGFDFKKLSNSKAAKDFQNFLDETIGKDLSITEVDKLFLRKQGGVSETVSIPISKWDKCGVRDHNQPFDEHTEREIYHYGKDRKPFRLFGFYEDGYFVIFMIDPTHEKHSK</sequence>
<organism evidence="1 2">
    <name type="scientific">Alysiella filiformis DSM 16848</name>
    <dbReference type="NCBI Taxonomy" id="1120981"/>
    <lineage>
        <taxon>Bacteria</taxon>
        <taxon>Pseudomonadati</taxon>
        <taxon>Pseudomonadota</taxon>
        <taxon>Betaproteobacteria</taxon>
        <taxon>Neisseriales</taxon>
        <taxon>Neisseriaceae</taxon>
        <taxon>Alysiella</taxon>
    </lineage>
</organism>
<dbReference type="RefSeq" id="WP_097113884.1">
    <property type="nucleotide sequence ID" value="NZ_CP083931.1"/>
</dbReference>
<protein>
    <submittedName>
        <fullName evidence="1">Uncharacterized protein</fullName>
    </submittedName>
</protein>
<name>A0A286E878_9NEIS</name>
<dbReference type="OrthoDB" id="398965at2"/>
<dbReference type="AlphaFoldDB" id="A0A286E878"/>
<dbReference type="EMBL" id="OCNF01000005">
    <property type="protein sequence ID" value="SOD67128.1"/>
    <property type="molecule type" value="Genomic_DNA"/>
</dbReference>
<keyword evidence="2" id="KW-1185">Reference proteome</keyword>
<reference evidence="1 2" key="1">
    <citation type="submission" date="2017-09" db="EMBL/GenBank/DDBJ databases">
        <authorList>
            <person name="Ehlers B."/>
            <person name="Leendertz F.H."/>
        </authorList>
    </citation>
    <scope>NUCLEOTIDE SEQUENCE [LARGE SCALE GENOMIC DNA]</scope>
    <source>
        <strain evidence="1 2">DSM 16848</strain>
    </source>
</reference>